<accession>A0A4V1LQF9</accession>
<evidence type="ECO:0000313" key="3">
    <source>
        <dbReference type="EMBL" id="RXJ64558.1"/>
    </source>
</evidence>
<dbReference type="EMBL" id="PDKO01000001">
    <property type="protein sequence ID" value="RXJ64558.1"/>
    <property type="molecule type" value="Genomic_DNA"/>
</dbReference>
<dbReference type="AlphaFoldDB" id="A0A4V1LQF9"/>
<dbReference type="SUPFAM" id="SSF53474">
    <property type="entry name" value="alpha/beta-Hydrolases"/>
    <property type="match status" value="1"/>
</dbReference>
<dbReference type="InterPro" id="IPR050266">
    <property type="entry name" value="AB_hydrolase_sf"/>
</dbReference>
<protein>
    <recommendedName>
        <fullName evidence="2">AB hydrolase-1 domain-containing protein</fullName>
    </recommendedName>
</protein>
<dbReference type="Pfam" id="PF00561">
    <property type="entry name" value="Abhydrolase_1"/>
    <property type="match status" value="1"/>
</dbReference>
<dbReference type="STRING" id="877500.GCA_000935065_02531"/>
<dbReference type="PANTHER" id="PTHR43798">
    <property type="entry name" value="MONOACYLGLYCEROL LIPASE"/>
    <property type="match status" value="1"/>
</dbReference>
<name>A0A4V1LQF9_9BACT</name>
<dbReference type="Proteomes" id="UP000290191">
    <property type="component" value="Unassembled WGS sequence"/>
</dbReference>
<organism evidence="3 4">
    <name type="scientific">Halarcobacter anaerophilus</name>
    <dbReference type="NCBI Taxonomy" id="877500"/>
    <lineage>
        <taxon>Bacteria</taxon>
        <taxon>Pseudomonadati</taxon>
        <taxon>Campylobacterota</taxon>
        <taxon>Epsilonproteobacteria</taxon>
        <taxon>Campylobacterales</taxon>
        <taxon>Arcobacteraceae</taxon>
        <taxon>Halarcobacter</taxon>
    </lineage>
</organism>
<dbReference type="OrthoDB" id="9780932at2"/>
<dbReference type="Gene3D" id="3.40.50.1820">
    <property type="entry name" value="alpha/beta hydrolase"/>
    <property type="match status" value="1"/>
</dbReference>
<keyword evidence="1" id="KW-0175">Coiled coil</keyword>
<evidence type="ECO:0000313" key="4">
    <source>
        <dbReference type="Proteomes" id="UP000290191"/>
    </source>
</evidence>
<dbReference type="InterPro" id="IPR029058">
    <property type="entry name" value="AB_hydrolase_fold"/>
</dbReference>
<feature type="domain" description="AB hydrolase-1" evidence="2">
    <location>
        <begin position="42"/>
        <end position="219"/>
    </location>
</feature>
<comment type="caution">
    <text evidence="3">The sequence shown here is derived from an EMBL/GenBank/DDBJ whole genome shotgun (WGS) entry which is preliminary data.</text>
</comment>
<dbReference type="InterPro" id="IPR000073">
    <property type="entry name" value="AB_hydrolase_1"/>
</dbReference>
<proteinExistence type="predicted"/>
<gene>
    <name evidence="3" type="ORF">CRV06_00965</name>
</gene>
<feature type="coiled-coil region" evidence="1">
    <location>
        <begin position="119"/>
        <end position="146"/>
    </location>
</feature>
<dbReference type="RefSeq" id="WP_129080969.1">
    <property type="nucleotide sequence ID" value="NZ_CP041070.1"/>
</dbReference>
<sequence length="232" mass="27333">MKEKIYLLPGLMNNEKLWSKIIPFLKRDFELVYIPIPLTKDFNEAVEVLDTFFKEEKINLLGFSLGAYLVSFYASKRAQKIKRLFLVAGTPSSLSAAEVKRRELTLKQMDNLRFKKLSTKNLKALLEKKNQDNEELLNIIEEMFESFTLQEYKLQLSSTFDRVDIYKELLALDIPINFLFSKKDRLLNHKSIEKIQKKHQHIILKSLNSTSHMLPLEEPELLSLEIKKWINR</sequence>
<evidence type="ECO:0000256" key="1">
    <source>
        <dbReference type="SAM" id="Coils"/>
    </source>
</evidence>
<evidence type="ECO:0000259" key="2">
    <source>
        <dbReference type="Pfam" id="PF00561"/>
    </source>
</evidence>
<keyword evidence="4" id="KW-1185">Reference proteome</keyword>
<reference evidence="3 4" key="1">
    <citation type="submission" date="2017-10" db="EMBL/GenBank/DDBJ databases">
        <title>Genomics of the genus Arcobacter.</title>
        <authorList>
            <person name="Perez-Cataluna A."/>
            <person name="Figueras M.J."/>
        </authorList>
    </citation>
    <scope>NUCLEOTIDE SEQUENCE [LARGE SCALE GENOMIC DNA]</scope>
    <source>
        <strain evidence="3 4">DSM 24636</strain>
    </source>
</reference>